<evidence type="ECO:0008006" key="4">
    <source>
        <dbReference type="Google" id="ProtNLM"/>
    </source>
</evidence>
<comment type="caution">
    <text evidence="2">The sequence shown here is derived from an EMBL/GenBank/DDBJ whole genome shotgun (WGS) entry which is preliminary data.</text>
</comment>
<evidence type="ECO:0000313" key="2">
    <source>
        <dbReference type="EMBL" id="MFB9377003.1"/>
    </source>
</evidence>
<organism evidence="2 3">
    <name type="scientific">Kineococcus gynurae</name>
    <dbReference type="NCBI Taxonomy" id="452979"/>
    <lineage>
        <taxon>Bacteria</taxon>
        <taxon>Bacillati</taxon>
        <taxon>Actinomycetota</taxon>
        <taxon>Actinomycetes</taxon>
        <taxon>Kineosporiales</taxon>
        <taxon>Kineosporiaceae</taxon>
        <taxon>Kineococcus</taxon>
    </lineage>
</organism>
<dbReference type="RefSeq" id="WP_380135332.1">
    <property type="nucleotide sequence ID" value="NZ_JBHLUI010000003.1"/>
</dbReference>
<keyword evidence="3" id="KW-1185">Reference proteome</keyword>
<sequence length="330" mass="35670">MDEDEVVAMAVELYALPPAGFVEARDELVGQLRGVDRSLAALVKGWGRPTAAAWAVNALARGHAAELEPLLAVGAQMREAQDQLDGPTLRGLQTQVQQVLRGLLQTARRAAGEAGVTLGTAPGEQVLSTLRAAMADPGAAEAVRSARLMRALEHTGFGEVDVHEAVAATGGRATPGVRATRPAGGRTAPPARALRSVRPASGPEPEPERAERERAERERSERERAERERRRAALDEAVGVAAEAQEELHDREDDLEDAERRHREAETAVADLTRRLDQARTELETSGGDRQHAIRSRDRAARAADRAAAAEQRAREAWEELRPLRVVADD</sequence>
<dbReference type="EMBL" id="JBHMDM010000004">
    <property type="protein sequence ID" value="MFB9377003.1"/>
    <property type="molecule type" value="Genomic_DNA"/>
</dbReference>
<feature type="compositionally biased region" description="Basic and acidic residues" evidence="1">
    <location>
        <begin position="206"/>
        <end position="234"/>
    </location>
</feature>
<feature type="compositionally biased region" description="Low complexity" evidence="1">
    <location>
        <begin position="175"/>
        <end position="203"/>
    </location>
</feature>
<dbReference type="Proteomes" id="UP001589748">
    <property type="component" value="Unassembled WGS sequence"/>
</dbReference>
<reference evidence="2 3" key="1">
    <citation type="submission" date="2024-09" db="EMBL/GenBank/DDBJ databases">
        <authorList>
            <person name="Sun Q."/>
            <person name="Mori K."/>
        </authorList>
    </citation>
    <scope>NUCLEOTIDE SEQUENCE [LARGE SCALE GENOMIC DNA]</scope>
    <source>
        <strain evidence="2 3">TISTR 1856</strain>
    </source>
</reference>
<proteinExistence type="predicted"/>
<accession>A0ABV5LSH8</accession>
<protein>
    <recommendedName>
        <fullName evidence="4">Transposase</fullName>
    </recommendedName>
</protein>
<evidence type="ECO:0000256" key="1">
    <source>
        <dbReference type="SAM" id="MobiDB-lite"/>
    </source>
</evidence>
<feature type="region of interest" description="Disordered" evidence="1">
    <location>
        <begin position="168"/>
        <end position="330"/>
    </location>
</feature>
<feature type="compositionally biased region" description="Basic and acidic residues" evidence="1">
    <location>
        <begin position="246"/>
        <end position="305"/>
    </location>
</feature>
<evidence type="ECO:0000313" key="3">
    <source>
        <dbReference type="Proteomes" id="UP001589748"/>
    </source>
</evidence>
<name>A0ABV5LSH8_9ACTN</name>
<feature type="compositionally biased region" description="Basic and acidic residues" evidence="1">
    <location>
        <begin position="312"/>
        <end position="330"/>
    </location>
</feature>
<gene>
    <name evidence="2" type="ORF">ACFFVI_08480</name>
</gene>